<dbReference type="Pfam" id="PF03116">
    <property type="entry name" value="NQR2_RnfD_RnfE"/>
    <property type="match status" value="1"/>
</dbReference>
<dbReference type="GO" id="GO:0055085">
    <property type="term" value="P:transmembrane transport"/>
    <property type="evidence" value="ECO:0007669"/>
    <property type="project" value="InterPro"/>
</dbReference>
<keyword evidence="10" id="KW-0830">Ubiquinone</keyword>
<accession>A0A3D5J1R3</accession>
<gene>
    <name evidence="10" type="ORF">DGQ38_13530</name>
</gene>
<evidence type="ECO:0000313" key="11">
    <source>
        <dbReference type="Proteomes" id="UP000264330"/>
    </source>
</evidence>
<reference evidence="10 11" key="1">
    <citation type="journal article" date="2018" name="Nat. Biotechnol.">
        <title>A standardized bacterial taxonomy based on genome phylogeny substantially revises the tree of life.</title>
        <authorList>
            <person name="Parks D.H."/>
            <person name="Chuvochina M."/>
            <person name="Waite D.W."/>
            <person name="Rinke C."/>
            <person name="Skarshewski A."/>
            <person name="Chaumeil P.A."/>
            <person name="Hugenholtz P."/>
        </authorList>
    </citation>
    <scope>NUCLEOTIDE SEQUENCE [LARGE SCALE GENOMIC DNA]</scope>
    <source>
        <strain evidence="10">UBA9359</strain>
    </source>
</reference>
<keyword evidence="6" id="KW-1278">Translocase</keyword>
<dbReference type="PANTHER" id="PTHR30578:SF1">
    <property type="entry name" value="NA(+)-TRANSLOCATING NADH-QUINONE REDUCTASE SUBUNIT B"/>
    <property type="match status" value="1"/>
</dbReference>
<feature type="transmembrane region" description="Helical" evidence="9">
    <location>
        <begin position="67"/>
        <end position="85"/>
    </location>
</feature>
<keyword evidence="2" id="KW-0597">Phosphoprotein</keyword>
<dbReference type="InterPro" id="IPR004338">
    <property type="entry name" value="NqrB/RnfD"/>
</dbReference>
<feature type="transmembrane region" description="Helical" evidence="9">
    <location>
        <begin position="91"/>
        <end position="111"/>
    </location>
</feature>
<dbReference type="Proteomes" id="UP000264330">
    <property type="component" value="Unassembled WGS sequence"/>
</dbReference>
<evidence type="ECO:0000256" key="1">
    <source>
        <dbReference type="ARBA" id="ARBA00022448"/>
    </source>
</evidence>
<feature type="transmembrane region" description="Helical" evidence="9">
    <location>
        <begin position="37"/>
        <end position="55"/>
    </location>
</feature>
<evidence type="ECO:0000256" key="3">
    <source>
        <dbReference type="ARBA" id="ARBA00022630"/>
    </source>
</evidence>
<feature type="non-terminal residue" evidence="10">
    <location>
        <position position="1"/>
    </location>
</feature>
<keyword evidence="4" id="KW-0288">FMN</keyword>
<evidence type="ECO:0000256" key="7">
    <source>
        <dbReference type="ARBA" id="ARBA00022989"/>
    </source>
</evidence>
<evidence type="ECO:0000256" key="9">
    <source>
        <dbReference type="SAM" id="Phobius"/>
    </source>
</evidence>
<evidence type="ECO:0000256" key="4">
    <source>
        <dbReference type="ARBA" id="ARBA00022643"/>
    </source>
</evidence>
<keyword evidence="1" id="KW-0813">Transport</keyword>
<evidence type="ECO:0000256" key="5">
    <source>
        <dbReference type="ARBA" id="ARBA00022692"/>
    </source>
</evidence>
<keyword evidence="8 9" id="KW-0472">Membrane</keyword>
<evidence type="ECO:0000256" key="8">
    <source>
        <dbReference type="ARBA" id="ARBA00023136"/>
    </source>
</evidence>
<dbReference type="GO" id="GO:0005886">
    <property type="term" value="C:plasma membrane"/>
    <property type="evidence" value="ECO:0007669"/>
    <property type="project" value="TreeGrafter"/>
</dbReference>
<keyword evidence="3" id="KW-0285">Flavoprotein</keyword>
<evidence type="ECO:0000313" key="10">
    <source>
        <dbReference type="EMBL" id="HCV82061.1"/>
    </source>
</evidence>
<dbReference type="EMBL" id="DPMF01000309">
    <property type="protein sequence ID" value="HCV82061.1"/>
    <property type="molecule type" value="Genomic_DNA"/>
</dbReference>
<evidence type="ECO:0000256" key="2">
    <source>
        <dbReference type="ARBA" id="ARBA00022553"/>
    </source>
</evidence>
<sequence length="131" mass="14482">SWRIILSGFIGAAIMAFIFNSLPALGVEGNDLTNFPWYNHLVIGGLAFGVVFMATDPVSAAQTMKGKWIYGFLIGFFAVMIRIFNPAYPEGIMLAILLMNVFAPVIDHYVIQGNVKKRKKRLATVKEVKTA</sequence>
<organism evidence="10 11">
    <name type="scientific">Zunongwangia profunda</name>
    <dbReference type="NCBI Taxonomy" id="398743"/>
    <lineage>
        <taxon>Bacteria</taxon>
        <taxon>Pseudomonadati</taxon>
        <taxon>Bacteroidota</taxon>
        <taxon>Flavobacteriia</taxon>
        <taxon>Flavobacteriales</taxon>
        <taxon>Flavobacteriaceae</taxon>
        <taxon>Zunongwangia</taxon>
    </lineage>
</organism>
<proteinExistence type="predicted"/>
<protein>
    <submittedName>
        <fullName evidence="10">NADH:ubiquinone reductase (Na(+)-transporting) subunit B</fullName>
    </submittedName>
</protein>
<dbReference type="PANTHER" id="PTHR30578">
    <property type="entry name" value="ELECTRON TRANSPORT COMPLEX PROTEIN RNFD"/>
    <property type="match status" value="1"/>
</dbReference>
<feature type="transmembrane region" description="Helical" evidence="9">
    <location>
        <begin position="5"/>
        <end position="25"/>
    </location>
</feature>
<evidence type="ECO:0000256" key="6">
    <source>
        <dbReference type="ARBA" id="ARBA00022967"/>
    </source>
</evidence>
<keyword evidence="5 9" id="KW-0812">Transmembrane</keyword>
<dbReference type="AlphaFoldDB" id="A0A3D5J1R3"/>
<comment type="caution">
    <text evidence="10">The sequence shown here is derived from an EMBL/GenBank/DDBJ whole genome shotgun (WGS) entry which is preliminary data.</text>
</comment>
<keyword evidence="7 9" id="KW-1133">Transmembrane helix</keyword>
<name>A0A3D5J1R3_9FLAO</name>